<evidence type="ECO:0000313" key="1">
    <source>
        <dbReference type="EMBL" id="GAA0454960.1"/>
    </source>
</evidence>
<dbReference type="EMBL" id="BAAAHB010000012">
    <property type="protein sequence ID" value="GAA0454960.1"/>
    <property type="molecule type" value="Genomic_DNA"/>
</dbReference>
<keyword evidence="2" id="KW-1185">Reference proteome</keyword>
<comment type="caution">
    <text evidence="1">The sequence shown here is derived from an EMBL/GenBank/DDBJ whole genome shotgun (WGS) entry which is preliminary data.</text>
</comment>
<proteinExistence type="predicted"/>
<accession>A0ABN0ZPS0</accession>
<sequence length="136" mass="14403">MVLPIARVLGERCPSGVECPSQPNIRNRSEDLTWLVMSDPAPRSMYGQCVTIFFRLTLSQATSSRPVPAGRLLAVGRVSPPEPLIVQVDGFVGKLDGPECVGHRAGGVGGDERVAGVGFGFAGVEVGDPPHGQPWR</sequence>
<protein>
    <submittedName>
        <fullName evidence="1">Uncharacterized protein</fullName>
    </submittedName>
</protein>
<name>A0ABN0ZPS0_9ACTN</name>
<gene>
    <name evidence="1" type="ORF">GCM10009544_17120</name>
</gene>
<dbReference type="Proteomes" id="UP001499895">
    <property type="component" value="Unassembled WGS sequence"/>
</dbReference>
<evidence type="ECO:0000313" key="2">
    <source>
        <dbReference type="Proteomes" id="UP001499895"/>
    </source>
</evidence>
<organism evidence="1 2">
    <name type="scientific">Streptomyces stramineus</name>
    <dbReference type="NCBI Taxonomy" id="173861"/>
    <lineage>
        <taxon>Bacteria</taxon>
        <taxon>Bacillati</taxon>
        <taxon>Actinomycetota</taxon>
        <taxon>Actinomycetes</taxon>
        <taxon>Kitasatosporales</taxon>
        <taxon>Streptomycetaceae</taxon>
        <taxon>Streptomyces</taxon>
    </lineage>
</organism>
<reference evidence="1 2" key="1">
    <citation type="journal article" date="2019" name="Int. J. Syst. Evol. Microbiol.">
        <title>The Global Catalogue of Microorganisms (GCM) 10K type strain sequencing project: providing services to taxonomists for standard genome sequencing and annotation.</title>
        <authorList>
            <consortium name="The Broad Institute Genomics Platform"/>
            <consortium name="The Broad Institute Genome Sequencing Center for Infectious Disease"/>
            <person name="Wu L."/>
            <person name="Ma J."/>
        </authorList>
    </citation>
    <scope>NUCLEOTIDE SEQUENCE [LARGE SCALE GENOMIC DNA]</scope>
    <source>
        <strain evidence="1 2">JCM 10649</strain>
    </source>
</reference>